<dbReference type="AlphaFoldDB" id="I0IPC5"/>
<dbReference type="PANTHER" id="PTHR30160:SF1">
    <property type="entry name" value="LIPOPOLYSACCHARIDE 1,2-N-ACETYLGLUCOSAMINETRANSFERASE-RELATED"/>
    <property type="match status" value="1"/>
</dbReference>
<dbReference type="PATRIC" id="fig|1162668.3.peg.1710"/>
<dbReference type="EMBL" id="AP012342">
    <property type="protein sequence ID" value="BAM07124.1"/>
    <property type="molecule type" value="Genomic_DNA"/>
</dbReference>
<dbReference type="SUPFAM" id="SSF53756">
    <property type="entry name" value="UDP-Glycosyltransferase/glycogen phosphorylase"/>
    <property type="match status" value="1"/>
</dbReference>
<dbReference type="STRING" id="1162668.LFE_1441"/>
<dbReference type="eggNOG" id="COG0859">
    <property type="taxonomic scope" value="Bacteria"/>
</dbReference>
<reference evidence="3 4" key="1">
    <citation type="journal article" date="2012" name="J. Bacteriol.">
        <title>Complete Genome Sequence of Leptospirillum ferrooxidans Strain C2-3, Isolated from a Fresh Volcanic Ash Deposit on the Island of Miyake, Japan.</title>
        <authorList>
            <person name="Fujimura R."/>
            <person name="Sato Y."/>
            <person name="Nishizawa T."/>
            <person name="Oshima K."/>
            <person name="Kim S.-W."/>
            <person name="Hattori M."/>
            <person name="Kamijo T."/>
            <person name="Ohta H."/>
        </authorList>
    </citation>
    <scope>NUCLEOTIDE SEQUENCE [LARGE SCALE GENOMIC DNA]</scope>
    <source>
        <strain evidence="3 4">C2-3</strain>
    </source>
</reference>
<dbReference type="OrthoDB" id="9797795at2"/>
<dbReference type="Pfam" id="PF01075">
    <property type="entry name" value="Glyco_transf_9"/>
    <property type="match status" value="1"/>
</dbReference>
<name>I0IPC5_LEPFC</name>
<dbReference type="HOGENOM" id="CLU_038371_6_0_0"/>
<keyword evidence="4" id="KW-1185">Reference proteome</keyword>
<sequence>MSTSQTGNVLSRKTSAAAPSVHRILLVKPSSLGDVIHAFPLLSALRGSFPEASIDWLVNTEFSSLVGRHPGVSKVISFPRSLWRKKGFFKAMGEMRREFGPAGYDLVLDAQGLMRSALLSRLAGGSRIIGFSDAREGAAFLYHERVDPFAGGKKELDGSPRVLHAVLKNLSLWRHLSGMEPEFSSHPFEIHYGDEDNRHLSELLQSIGLSPNLPFVAIHPGAKREIKRWPSLYFSELLDLVRNKLGLNVLLLGSAGESSLLSEIATRSGPGVYISAGDVPLDLMPLCLSRARFFVGNDSGPLHMAVMMGTPTYSFFGSSDVRRTGPFSPGNTEHRTFTDPVPCAPCGDFKTKCSHLSCLVGVTPNVVFDEILKKTQH</sequence>
<evidence type="ECO:0000256" key="2">
    <source>
        <dbReference type="ARBA" id="ARBA00022679"/>
    </source>
</evidence>
<dbReference type="Proteomes" id="UP000007382">
    <property type="component" value="Chromosome"/>
</dbReference>
<dbReference type="InterPro" id="IPR051199">
    <property type="entry name" value="LPS_LOS_Heptosyltrfase"/>
</dbReference>
<dbReference type="GO" id="GO:0005829">
    <property type="term" value="C:cytosol"/>
    <property type="evidence" value="ECO:0007669"/>
    <property type="project" value="TreeGrafter"/>
</dbReference>
<dbReference type="KEGG" id="lfc:LFE_1441"/>
<dbReference type="InterPro" id="IPR002201">
    <property type="entry name" value="Glyco_trans_9"/>
</dbReference>
<dbReference type="GO" id="GO:0008713">
    <property type="term" value="F:ADP-heptose-lipopolysaccharide heptosyltransferase activity"/>
    <property type="evidence" value="ECO:0007669"/>
    <property type="project" value="TreeGrafter"/>
</dbReference>
<keyword evidence="1" id="KW-0328">Glycosyltransferase</keyword>
<dbReference type="CDD" id="cd03789">
    <property type="entry name" value="GT9_LPS_heptosyltransferase"/>
    <property type="match status" value="1"/>
</dbReference>
<reference evidence="4" key="2">
    <citation type="submission" date="2012-03" db="EMBL/GenBank/DDBJ databases">
        <title>The complete genome sequence of the pioneer microbe on fresh volcanic deposit, Leptospirillum ferrooxidans strain C2-3.</title>
        <authorList>
            <person name="Fujimura R."/>
            <person name="Sato Y."/>
            <person name="Nishizawa T."/>
            <person name="Nanba K."/>
            <person name="Oshima K."/>
            <person name="Hattori M."/>
            <person name="Kamijo T."/>
            <person name="Ohta H."/>
        </authorList>
    </citation>
    <scope>NUCLEOTIDE SEQUENCE [LARGE SCALE GENOMIC DNA]</scope>
    <source>
        <strain evidence="4">C2-3</strain>
    </source>
</reference>
<keyword evidence="2 3" id="KW-0808">Transferase</keyword>
<dbReference type="Gene3D" id="3.40.50.2000">
    <property type="entry name" value="Glycogen Phosphorylase B"/>
    <property type="match status" value="2"/>
</dbReference>
<dbReference type="GO" id="GO:0009244">
    <property type="term" value="P:lipopolysaccharide core region biosynthetic process"/>
    <property type="evidence" value="ECO:0007669"/>
    <property type="project" value="TreeGrafter"/>
</dbReference>
<accession>I0IPC5</accession>
<organism evidence="3 4">
    <name type="scientific">Leptospirillum ferrooxidans (strain C2-3)</name>
    <dbReference type="NCBI Taxonomy" id="1162668"/>
    <lineage>
        <taxon>Bacteria</taxon>
        <taxon>Pseudomonadati</taxon>
        <taxon>Nitrospirota</taxon>
        <taxon>Nitrospiria</taxon>
        <taxon>Nitrospirales</taxon>
        <taxon>Nitrospiraceae</taxon>
        <taxon>Leptospirillum</taxon>
    </lineage>
</organism>
<evidence type="ECO:0000313" key="3">
    <source>
        <dbReference type="EMBL" id="BAM07124.1"/>
    </source>
</evidence>
<evidence type="ECO:0000313" key="4">
    <source>
        <dbReference type="Proteomes" id="UP000007382"/>
    </source>
</evidence>
<dbReference type="RefSeq" id="WP_014449611.1">
    <property type="nucleotide sequence ID" value="NC_017094.1"/>
</dbReference>
<proteinExistence type="predicted"/>
<protein>
    <submittedName>
        <fullName evidence="3">Putative lipopolysaccharide heptosyltransferase I</fullName>
    </submittedName>
</protein>
<evidence type="ECO:0000256" key="1">
    <source>
        <dbReference type="ARBA" id="ARBA00022676"/>
    </source>
</evidence>
<dbReference type="PANTHER" id="PTHR30160">
    <property type="entry name" value="TETRAACYLDISACCHARIDE 4'-KINASE-RELATED"/>
    <property type="match status" value="1"/>
</dbReference>
<gene>
    <name evidence="3" type="ordered locus">LFE_1441</name>
</gene>